<feature type="transmembrane region" description="Helical" evidence="9">
    <location>
        <begin position="446"/>
        <end position="470"/>
    </location>
</feature>
<name>A0A1F4SEC7_UNCSA</name>
<proteinExistence type="inferred from homology"/>
<evidence type="ECO:0000256" key="9">
    <source>
        <dbReference type="SAM" id="Phobius"/>
    </source>
</evidence>
<dbReference type="InterPro" id="IPR002490">
    <property type="entry name" value="V-ATPase_116kDa_su"/>
</dbReference>
<dbReference type="PANTHER" id="PTHR11629:SF63">
    <property type="entry name" value="V-TYPE PROTON ATPASE SUBUNIT A"/>
    <property type="match status" value="1"/>
</dbReference>
<evidence type="ECO:0000256" key="6">
    <source>
        <dbReference type="ARBA" id="ARBA00023065"/>
    </source>
</evidence>
<keyword evidence="7 9" id="KW-0472">Membrane</keyword>
<organism evidence="10 11">
    <name type="scientific">candidate division WOR-1 bacterium RIFOXYB2_FULL_37_13</name>
    <dbReference type="NCBI Taxonomy" id="1802579"/>
    <lineage>
        <taxon>Bacteria</taxon>
        <taxon>Bacillati</taxon>
        <taxon>Saganbacteria</taxon>
    </lineage>
</organism>
<dbReference type="Pfam" id="PF01496">
    <property type="entry name" value="V_ATPase_I"/>
    <property type="match status" value="2"/>
</dbReference>
<feature type="transmembrane region" description="Helical" evidence="9">
    <location>
        <begin position="356"/>
        <end position="383"/>
    </location>
</feature>
<feature type="transmembrane region" description="Helical" evidence="9">
    <location>
        <begin position="477"/>
        <end position="500"/>
    </location>
</feature>
<dbReference type="PANTHER" id="PTHR11629">
    <property type="entry name" value="VACUOLAR PROTON ATPASES"/>
    <property type="match status" value="1"/>
</dbReference>
<comment type="caution">
    <text evidence="10">The sequence shown here is derived from an EMBL/GenBank/DDBJ whole genome shotgun (WGS) entry which is preliminary data.</text>
</comment>
<evidence type="ECO:0000256" key="7">
    <source>
        <dbReference type="ARBA" id="ARBA00023136"/>
    </source>
</evidence>
<dbReference type="GO" id="GO:0046961">
    <property type="term" value="F:proton-transporting ATPase activity, rotational mechanism"/>
    <property type="evidence" value="ECO:0007669"/>
    <property type="project" value="InterPro"/>
</dbReference>
<protein>
    <submittedName>
        <fullName evidence="10">Uncharacterized protein</fullName>
    </submittedName>
</protein>
<sequence>MPTVAMQKVLICGSQENKEAIIKRLHELNIIELAEIQHQEETQKNEEWELAIAELSASILFLEKTAKIKKSFIDSFAPPKKNASKNTLIHAFKTSNWQDVIKKIKTIEGELANIRNLKSKLSADIVNLTPWQTLNISLDSIYNLQRSRVVFGDWTKKSRLAATQKLEEKKILFEIETVSALENKEYIAMVILKENEKEILEILNGNGFHLASLPYAKCRIKEELEKLRQALEEMAIDKKELGKEALSLSANIENLTFVYDYLLLKKQEKEAKEFANNTKRTYTISGWIKKKETEKLLKTLFEVSKEIDVIPVLPSENEIVPTAIENPPMFRPFELITKIFGVPGIKEVDPTQALSFFYILFFAICLSDAAYGIILAAASYYFLKKLTLSEGGKNLLLLLFWGGILSIAAGILTGSYFAINLDDLPKSGIKDALLYVKIIDPVKSPLTMLIASLVMGVIQNIWGLVVGMYWKIKQKEYLAGIFDFGLWIFFLLALVALLTANAIAPNFASLASYLSIAGAVMLVLTQGRNEPGLIKKAIGGILSLYRTTAFLGDTLSYSRLLALMMTTSIIGLVVNILAGLTATSIPIFGYVIMVVILVVGHLFNLVVSVLGAFVHSMRLQLVEFFGKFYEGSGRPFKPFGRETKYVLIE</sequence>
<evidence type="ECO:0000313" key="10">
    <source>
        <dbReference type="EMBL" id="OGC18757.1"/>
    </source>
</evidence>
<keyword evidence="8" id="KW-0175">Coiled coil</keyword>
<dbReference type="GO" id="GO:0016471">
    <property type="term" value="C:vacuolar proton-transporting V-type ATPase complex"/>
    <property type="evidence" value="ECO:0007669"/>
    <property type="project" value="TreeGrafter"/>
</dbReference>
<reference evidence="10 11" key="1">
    <citation type="journal article" date="2016" name="Nat. Commun.">
        <title>Thousands of microbial genomes shed light on interconnected biogeochemical processes in an aquifer system.</title>
        <authorList>
            <person name="Anantharaman K."/>
            <person name="Brown C.T."/>
            <person name="Hug L.A."/>
            <person name="Sharon I."/>
            <person name="Castelle C.J."/>
            <person name="Probst A.J."/>
            <person name="Thomas B.C."/>
            <person name="Singh A."/>
            <person name="Wilkins M.J."/>
            <person name="Karaoz U."/>
            <person name="Brodie E.L."/>
            <person name="Williams K.H."/>
            <person name="Hubbard S.S."/>
            <person name="Banfield J.F."/>
        </authorList>
    </citation>
    <scope>NUCLEOTIDE SEQUENCE [LARGE SCALE GENOMIC DNA]</scope>
</reference>
<accession>A0A1F4SEC7</accession>
<evidence type="ECO:0000256" key="5">
    <source>
        <dbReference type="ARBA" id="ARBA00022989"/>
    </source>
</evidence>
<keyword evidence="4 9" id="KW-0812">Transmembrane</keyword>
<dbReference type="EMBL" id="MEUB01000068">
    <property type="protein sequence ID" value="OGC18757.1"/>
    <property type="molecule type" value="Genomic_DNA"/>
</dbReference>
<dbReference type="GO" id="GO:0007035">
    <property type="term" value="P:vacuolar acidification"/>
    <property type="evidence" value="ECO:0007669"/>
    <property type="project" value="TreeGrafter"/>
</dbReference>
<feature type="transmembrane region" description="Helical" evidence="9">
    <location>
        <begin position="560"/>
        <end position="581"/>
    </location>
</feature>
<evidence type="ECO:0000256" key="2">
    <source>
        <dbReference type="ARBA" id="ARBA00009904"/>
    </source>
</evidence>
<evidence type="ECO:0000256" key="8">
    <source>
        <dbReference type="SAM" id="Coils"/>
    </source>
</evidence>
<feature type="transmembrane region" description="Helical" evidence="9">
    <location>
        <begin position="395"/>
        <end position="419"/>
    </location>
</feature>
<keyword evidence="3" id="KW-0813">Transport</keyword>
<dbReference type="GO" id="GO:0033179">
    <property type="term" value="C:proton-transporting V-type ATPase, V0 domain"/>
    <property type="evidence" value="ECO:0007669"/>
    <property type="project" value="InterPro"/>
</dbReference>
<comment type="similarity">
    <text evidence="2">Belongs to the V-ATPase 116 kDa subunit family.</text>
</comment>
<feature type="coiled-coil region" evidence="8">
    <location>
        <begin position="31"/>
        <end position="58"/>
    </location>
</feature>
<evidence type="ECO:0000256" key="1">
    <source>
        <dbReference type="ARBA" id="ARBA00004141"/>
    </source>
</evidence>
<feature type="transmembrane region" description="Helical" evidence="9">
    <location>
        <begin position="587"/>
        <end position="614"/>
    </location>
</feature>
<gene>
    <name evidence="10" type="ORF">A2310_02575</name>
</gene>
<dbReference type="Proteomes" id="UP000178417">
    <property type="component" value="Unassembled WGS sequence"/>
</dbReference>
<dbReference type="GO" id="GO:0051117">
    <property type="term" value="F:ATPase binding"/>
    <property type="evidence" value="ECO:0007669"/>
    <property type="project" value="TreeGrafter"/>
</dbReference>
<keyword evidence="6" id="KW-0406">Ion transport</keyword>
<evidence type="ECO:0000313" key="11">
    <source>
        <dbReference type="Proteomes" id="UP000178417"/>
    </source>
</evidence>
<comment type="subcellular location">
    <subcellularLocation>
        <location evidence="1">Membrane</location>
        <topology evidence="1">Multi-pass membrane protein</topology>
    </subcellularLocation>
</comment>
<feature type="transmembrane region" description="Helical" evidence="9">
    <location>
        <begin position="506"/>
        <end position="525"/>
    </location>
</feature>
<dbReference type="AlphaFoldDB" id="A0A1F4SEC7"/>
<evidence type="ECO:0000256" key="3">
    <source>
        <dbReference type="ARBA" id="ARBA00022448"/>
    </source>
</evidence>
<dbReference type="STRING" id="1802579.A2310_02575"/>
<keyword evidence="5 9" id="KW-1133">Transmembrane helix</keyword>
<evidence type="ECO:0000256" key="4">
    <source>
        <dbReference type="ARBA" id="ARBA00022692"/>
    </source>
</evidence>